<proteinExistence type="predicted"/>
<dbReference type="PRINTS" id="PR01210">
    <property type="entry name" value="GGTRANSPTASE"/>
</dbReference>
<evidence type="ECO:0008006" key="3">
    <source>
        <dbReference type="Google" id="ProtNLM"/>
    </source>
</evidence>
<comment type="caution">
    <text evidence="1">The sequence shown here is derived from an EMBL/GenBank/DDBJ whole genome shotgun (WGS) entry which is preliminary data.</text>
</comment>
<dbReference type="Gene3D" id="3.60.20.40">
    <property type="match status" value="1"/>
</dbReference>
<keyword evidence="2" id="KW-1185">Reference proteome</keyword>
<sequence length="284" mass="31161">MDHEKYRSWRIRDLKLTPGGHFFLNTDRQRFANEGPRAVYEGPVAEQMVGAVVSAGGVLSTKDLSDHLASSEPLLVQPVKTTYRGDVTVHTTPLPTHGAVLLEALNILECFDLTAIHKRPGQFEHVMVEALRHASADGMRYVGDPDHGGSIEKILSHDRARQCMASLKLERKMDEVCPDIERPQKHSGTTFLAAVDETGNVCALTSSLSRNFGCAVVEKHGFAVQARGDGFNQVSGHLNCFGPRKKPYHSLMPVMVTDARTNNWLCTMGAMGGALQPNILTQPH</sequence>
<dbReference type="InterPro" id="IPR043137">
    <property type="entry name" value="GGT_ssub_C"/>
</dbReference>
<dbReference type="PANTHER" id="PTHR43881">
    <property type="entry name" value="GAMMA-GLUTAMYLTRANSPEPTIDASE (AFU_ORTHOLOGUE AFUA_4G13580)"/>
    <property type="match status" value="1"/>
</dbReference>
<reference evidence="1" key="1">
    <citation type="journal article" date="2020" name="Cell">
        <title>Large-Scale Comparative Analyses of Tick Genomes Elucidate Their Genetic Diversity and Vector Capacities.</title>
        <authorList>
            <consortium name="Tick Genome and Microbiome Consortium (TIGMIC)"/>
            <person name="Jia N."/>
            <person name="Wang J."/>
            <person name="Shi W."/>
            <person name="Du L."/>
            <person name="Sun Y."/>
            <person name="Zhan W."/>
            <person name="Jiang J.F."/>
            <person name="Wang Q."/>
            <person name="Zhang B."/>
            <person name="Ji P."/>
            <person name="Bell-Sakyi L."/>
            <person name="Cui X.M."/>
            <person name="Yuan T.T."/>
            <person name="Jiang B.G."/>
            <person name="Yang W.F."/>
            <person name="Lam T.T."/>
            <person name="Chang Q.C."/>
            <person name="Ding S.J."/>
            <person name="Wang X.J."/>
            <person name="Zhu J.G."/>
            <person name="Ruan X.D."/>
            <person name="Zhao L."/>
            <person name="Wei J.T."/>
            <person name="Ye R.Z."/>
            <person name="Que T.C."/>
            <person name="Du C.H."/>
            <person name="Zhou Y.H."/>
            <person name="Cheng J.X."/>
            <person name="Dai P.F."/>
            <person name="Guo W.B."/>
            <person name="Han X.H."/>
            <person name="Huang E.J."/>
            <person name="Li L.F."/>
            <person name="Wei W."/>
            <person name="Gao Y.C."/>
            <person name="Liu J.Z."/>
            <person name="Shao H.Z."/>
            <person name="Wang X."/>
            <person name="Wang C.C."/>
            <person name="Yang T.C."/>
            <person name="Huo Q.B."/>
            <person name="Li W."/>
            <person name="Chen H.Y."/>
            <person name="Chen S.E."/>
            <person name="Zhou L.G."/>
            <person name="Ni X.B."/>
            <person name="Tian J.H."/>
            <person name="Sheng Y."/>
            <person name="Liu T."/>
            <person name="Pan Y.S."/>
            <person name="Xia L.Y."/>
            <person name="Li J."/>
            <person name="Zhao F."/>
            <person name="Cao W.C."/>
        </authorList>
    </citation>
    <scope>NUCLEOTIDE SEQUENCE</scope>
    <source>
        <strain evidence="1">Rsan-2018</strain>
    </source>
</reference>
<accession>A0A9D4SRA3</accession>
<dbReference type="EMBL" id="JABSTV010001253">
    <property type="protein sequence ID" value="KAH7942731.1"/>
    <property type="molecule type" value="Genomic_DNA"/>
</dbReference>
<name>A0A9D4SRA3_RHISA</name>
<reference evidence="1" key="2">
    <citation type="submission" date="2021-09" db="EMBL/GenBank/DDBJ databases">
        <authorList>
            <person name="Jia N."/>
            <person name="Wang J."/>
            <person name="Shi W."/>
            <person name="Du L."/>
            <person name="Sun Y."/>
            <person name="Zhan W."/>
            <person name="Jiang J."/>
            <person name="Wang Q."/>
            <person name="Zhang B."/>
            <person name="Ji P."/>
            <person name="Sakyi L.B."/>
            <person name="Cui X."/>
            <person name="Yuan T."/>
            <person name="Jiang B."/>
            <person name="Yang W."/>
            <person name="Lam T.T.-Y."/>
            <person name="Chang Q."/>
            <person name="Ding S."/>
            <person name="Wang X."/>
            <person name="Zhu J."/>
            <person name="Ruan X."/>
            <person name="Zhao L."/>
            <person name="Wei J."/>
            <person name="Que T."/>
            <person name="Du C."/>
            <person name="Cheng J."/>
            <person name="Dai P."/>
            <person name="Han X."/>
            <person name="Huang E."/>
            <person name="Gao Y."/>
            <person name="Liu J."/>
            <person name="Shao H."/>
            <person name="Ye R."/>
            <person name="Li L."/>
            <person name="Wei W."/>
            <person name="Wang X."/>
            <person name="Wang C."/>
            <person name="Huo Q."/>
            <person name="Li W."/>
            <person name="Guo W."/>
            <person name="Chen H."/>
            <person name="Chen S."/>
            <person name="Zhou L."/>
            <person name="Zhou L."/>
            <person name="Ni X."/>
            <person name="Tian J."/>
            <person name="Zhou Y."/>
            <person name="Sheng Y."/>
            <person name="Liu T."/>
            <person name="Pan Y."/>
            <person name="Xia L."/>
            <person name="Li J."/>
            <person name="Zhao F."/>
            <person name="Cao W."/>
        </authorList>
    </citation>
    <scope>NUCLEOTIDE SEQUENCE</scope>
    <source>
        <strain evidence="1">Rsan-2018</strain>
        <tissue evidence="1">Larvae</tissue>
    </source>
</reference>
<dbReference type="SUPFAM" id="SSF56235">
    <property type="entry name" value="N-terminal nucleophile aminohydrolases (Ntn hydrolases)"/>
    <property type="match status" value="1"/>
</dbReference>
<dbReference type="AlphaFoldDB" id="A0A9D4SRA3"/>
<evidence type="ECO:0000313" key="2">
    <source>
        <dbReference type="Proteomes" id="UP000821837"/>
    </source>
</evidence>
<dbReference type="Proteomes" id="UP000821837">
    <property type="component" value="Unassembled WGS sequence"/>
</dbReference>
<evidence type="ECO:0000313" key="1">
    <source>
        <dbReference type="EMBL" id="KAH7942731.1"/>
    </source>
</evidence>
<organism evidence="1 2">
    <name type="scientific">Rhipicephalus sanguineus</name>
    <name type="common">Brown dog tick</name>
    <name type="synonym">Ixodes sanguineus</name>
    <dbReference type="NCBI Taxonomy" id="34632"/>
    <lineage>
        <taxon>Eukaryota</taxon>
        <taxon>Metazoa</taxon>
        <taxon>Ecdysozoa</taxon>
        <taxon>Arthropoda</taxon>
        <taxon>Chelicerata</taxon>
        <taxon>Arachnida</taxon>
        <taxon>Acari</taxon>
        <taxon>Parasitiformes</taxon>
        <taxon>Ixodida</taxon>
        <taxon>Ixodoidea</taxon>
        <taxon>Ixodidae</taxon>
        <taxon>Rhipicephalinae</taxon>
        <taxon>Rhipicephalus</taxon>
        <taxon>Rhipicephalus</taxon>
    </lineage>
</organism>
<dbReference type="VEuPathDB" id="VectorBase:RSAN_036333"/>
<dbReference type="Gene3D" id="1.10.246.230">
    <property type="match status" value="1"/>
</dbReference>
<dbReference type="Pfam" id="PF01019">
    <property type="entry name" value="G_glu_transpept"/>
    <property type="match status" value="1"/>
</dbReference>
<dbReference type="PANTHER" id="PTHR43881:SF1">
    <property type="entry name" value="GAMMA-GLUTAMYLTRANSPEPTIDASE (AFU_ORTHOLOGUE AFUA_4G13580)"/>
    <property type="match status" value="1"/>
</dbReference>
<dbReference type="InterPro" id="IPR029055">
    <property type="entry name" value="Ntn_hydrolases_N"/>
</dbReference>
<dbReference type="InterPro" id="IPR052896">
    <property type="entry name" value="GGT-like_enzyme"/>
</dbReference>
<gene>
    <name evidence="1" type="ORF">HPB52_000394</name>
</gene>
<protein>
    <recommendedName>
        <fullName evidence="3">Gamma-glutamyltransferase</fullName>
    </recommendedName>
</protein>